<keyword evidence="3" id="KW-0804">Transcription</keyword>
<dbReference type="Gene3D" id="3.30.70.920">
    <property type="match status" value="2"/>
</dbReference>
<accession>A0A1X0LZY8</accession>
<dbReference type="Gene3D" id="1.10.10.10">
    <property type="entry name" value="Winged helix-like DNA-binding domain superfamily/Winged helix DNA-binding domain"/>
    <property type="match status" value="2"/>
</dbReference>
<dbReference type="EMBL" id="NOVD01000003">
    <property type="protein sequence ID" value="PCK28148.1"/>
    <property type="molecule type" value="Genomic_DNA"/>
</dbReference>
<dbReference type="GO" id="GO:0043565">
    <property type="term" value="F:sequence-specific DNA binding"/>
    <property type="evidence" value="ECO:0007669"/>
    <property type="project" value="InterPro"/>
</dbReference>
<dbReference type="Proteomes" id="UP001217325">
    <property type="component" value="Unassembled WGS sequence"/>
</dbReference>
<organism evidence="6 7">
    <name type="scientific">Rhodococcus qingshengii</name>
    <dbReference type="NCBI Taxonomy" id="334542"/>
    <lineage>
        <taxon>Bacteria</taxon>
        <taxon>Bacillati</taxon>
        <taxon>Actinomycetota</taxon>
        <taxon>Actinomycetes</taxon>
        <taxon>Mycobacteriales</taxon>
        <taxon>Nocardiaceae</taxon>
        <taxon>Rhodococcus</taxon>
        <taxon>Rhodococcus erythropolis group</taxon>
    </lineage>
</organism>
<dbReference type="RefSeq" id="WP_007730473.1">
    <property type="nucleotide sequence ID" value="NZ_AP023172.1"/>
</dbReference>
<dbReference type="InterPro" id="IPR011008">
    <property type="entry name" value="Dimeric_a/b-barrel"/>
</dbReference>
<keyword evidence="2" id="KW-0238">DNA-binding</keyword>
<dbReference type="GO" id="GO:0005829">
    <property type="term" value="C:cytosol"/>
    <property type="evidence" value="ECO:0007669"/>
    <property type="project" value="TreeGrafter"/>
</dbReference>
<protein>
    <submittedName>
        <fullName evidence="6">Lrp/AsnC family transcriptional regulator</fullName>
    </submittedName>
</protein>
<reference evidence="6 7" key="1">
    <citation type="submission" date="2017-07" db="EMBL/GenBank/DDBJ databases">
        <title>Draft sequence of Rhodococcus enclensis 23b-28.</title>
        <authorList>
            <person name="Besaury L."/>
            <person name="Sancelme M."/>
            <person name="Amato P."/>
            <person name="Lallement A."/>
            <person name="Delort A.-M."/>
        </authorList>
    </citation>
    <scope>NUCLEOTIDE SEQUENCE [LARGE SCALE GENOMIC DNA]</scope>
    <source>
        <strain evidence="6 7">23b-28</strain>
    </source>
</reference>
<proteinExistence type="predicted"/>
<evidence type="ECO:0000313" key="6">
    <source>
        <dbReference type="EMBL" id="PCK28148.1"/>
    </source>
</evidence>
<dbReference type="InterPro" id="IPR036390">
    <property type="entry name" value="WH_DNA-bd_sf"/>
</dbReference>
<evidence type="ECO:0000256" key="1">
    <source>
        <dbReference type="ARBA" id="ARBA00023015"/>
    </source>
</evidence>
<dbReference type="InterPro" id="IPR019888">
    <property type="entry name" value="Tscrpt_reg_AsnC-like"/>
</dbReference>
<dbReference type="SUPFAM" id="SSF54909">
    <property type="entry name" value="Dimeric alpha+beta barrel"/>
    <property type="match status" value="2"/>
</dbReference>
<dbReference type="Proteomes" id="UP000230886">
    <property type="component" value="Unassembled WGS sequence"/>
</dbReference>
<evidence type="ECO:0000313" key="7">
    <source>
        <dbReference type="Proteomes" id="UP000230886"/>
    </source>
</evidence>
<dbReference type="PANTHER" id="PTHR30154:SF34">
    <property type="entry name" value="TRANSCRIPTIONAL REGULATOR AZLB"/>
    <property type="match status" value="1"/>
</dbReference>
<dbReference type="GO" id="GO:0043200">
    <property type="term" value="P:response to amino acid"/>
    <property type="evidence" value="ECO:0007669"/>
    <property type="project" value="TreeGrafter"/>
</dbReference>
<evidence type="ECO:0000313" key="5">
    <source>
        <dbReference type="EMBL" id="MDE8646393.1"/>
    </source>
</evidence>
<feature type="domain" description="HTH asnC-type" evidence="4">
    <location>
        <begin position="1"/>
        <end position="62"/>
    </location>
</feature>
<keyword evidence="1" id="KW-0805">Transcription regulation</keyword>
<evidence type="ECO:0000256" key="2">
    <source>
        <dbReference type="ARBA" id="ARBA00023125"/>
    </source>
</evidence>
<sequence length="300" mass="32046">MTVDLDSKLIAALQRNGRATYRELSVAVDAPRAAVSTRVQALLDSGTVSVVAVAHPELLGLKALAHVSIAVSGPMTPVLDALIASEAAVYISAVSGQYNVIAELRVPSHDDLYRAIAELRSQRGVRSVSTLVYVDVIKGIFMPETALQADIRLDSTDVALIELLERNGRMPFLELAEHTGLSPSAVRNRVNHLIASTALRVGAVVKRRGGGRTLAMGIGVNLGSRDDNAVSEIESLPGIEFLARTLGRYDVIATVAANSSSDLHALSERIRGIDGVSGLESWAHLEVFKEHYARSLDVRG</sequence>
<reference evidence="5" key="2">
    <citation type="submission" date="2023-02" db="EMBL/GenBank/DDBJ databases">
        <title>A novel hydrolase synthesized by Rhodococcus erythropolis HQ is responsible for the detoxification of Zearalenone.</title>
        <authorList>
            <person name="Hu J."/>
            <person name="Xu J."/>
        </authorList>
    </citation>
    <scope>NUCLEOTIDE SEQUENCE</scope>
    <source>
        <strain evidence="5">HQ</strain>
    </source>
</reference>
<dbReference type="SMART" id="SM00344">
    <property type="entry name" value="HTH_ASNC"/>
    <property type="match status" value="2"/>
</dbReference>
<dbReference type="SUPFAM" id="SSF46785">
    <property type="entry name" value="Winged helix' DNA-binding domain"/>
    <property type="match status" value="2"/>
</dbReference>
<dbReference type="Pfam" id="PF01037">
    <property type="entry name" value="AsnC_trans_reg"/>
    <property type="match status" value="2"/>
</dbReference>
<evidence type="ECO:0000256" key="3">
    <source>
        <dbReference type="ARBA" id="ARBA00023163"/>
    </source>
</evidence>
<dbReference type="EMBL" id="JARDXE010000009">
    <property type="protein sequence ID" value="MDE8646393.1"/>
    <property type="molecule type" value="Genomic_DNA"/>
</dbReference>
<comment type="caution">
    <text evidence="6">The sequence shown here is derived from an EMBL/GenBank/DDBJ whole genome shotgun (WGS) entry which is preliminary data.</text>
</comment>
<dbReference type="InterPro" id="IPR019887">
    <property type="entry name" value="Tscrpt_reg_AsnC/Lrp_C"/>
</dbReference>
<name>A0A1C4DJV7_RHOSG</name>
<dbReference type="AlphaFoldDB" id="A0A1C4DJV7"/>
<dbReference type="InterPro" id="IPR000485">
    <property type="entry name" value="AsnC-type_HTH_dom"/>
</dbReference>
<dbReference type="PRINTS" id="PR00033">
    <property type="entry name" value="HTHASNC"/>
</dbReference>
<accession>A0A1C4DJV7</accession>
<dbReference type="Pfam" id="PF13404">
    <property type="entry name" value="HTH_AsnC-type"/>
    <property type="match status" value="2"/>
</dbReference>
<dbReference type="InterPro" id="IPR036388">
    <property type="entry name" value="WH-like_DNA-bd_sf"/>
</dbReference>
<evidence type="ECO:0000259" key="4">
    <source>
        <dbReference type="PROSITE" id="PS50956"/>
    </source>
</evidence>
<dbReference type="PROSITE" id="PS50956">
    <property type="entry name" value="HTH_ASNC_2"/>
    <property type="match status" value="2"/>
</dbReference>
<dbReference type="PANTHER" id="PTHR30154">
    <property type="entry name" value="LEUCINE-RESPONSIVE REGULATORY PROTEIN"/>
    <property type="match status" value="1"/>
</dbReference>
<feature type="domain" description="HTH asnC-type" evidence="4">
    <location>
        <begin position="153"/>
        <end position="196"/>
    </location>
</feature>
<dbReference type="GeneID" id="64143394"/>
<gene>
    <name evidence="6" type="ORF">CHR55_06875</name>
    <name evidence="5" type="ORF">PXH69_15630</name>
</gene>